<feature type="non-terminal residue" evidence="2">
    <location>
        <position position="79"/>
    </location>
</feature>
<dbReference type="AlphaFoldDB" id="A0A087UF84"/>
<protein>
    <submittedName>
        <fullName evidence="2">Uncharacterized protein</fullName>
    </submittedName>
</protein>
<gene>
    <name evidence="2" type="ORF">X975_00758</name>
</gene>
<sequence>MYFFHNSWTGIKVENLVVCGSTLKMASLRCSLAFNKVFLFLCLTAVLLFLYLSKLKIYCLYSSTVIEDRGMVSFMKLLI</sequence>
<keyword evidence="1" id="KW-0472">Membrane</keyword>
<evidence type="ECO:0000313" key="3">
    <source>
        <dbReference type="Proteomes" id="UP000054359"/>
    </source>
</evidence>
<dbReference type="EMBL" id="KK119560">
    <property type="protein sequence ID" value="KFM76023.1"/>
    <property type="molecule type" value="Genomic_DNA"/>
</dbReference>
<keyword evidence="3" id="KW-1185">Reference proteome</keyword>
<dbReference type="Proteomes" id="UP000054359">
    <property type="component" value="Unassembled WGS sequence"/>
</dbReference>
<evidence type="ECO:0000313" key="2">
    <source>
        <dbReference type="EMBL" id="KFM76023.1"/>
    </source>
</evidence>
<reference evidence="2 3" key="1">
    <citation type="submission" date="2013-11" db="EMBL/GenBank/DDBJ databases">
        <title>Genome sequencing of Stegodyphus mimosarum.</title>
        <authorList>
            <person name="Bechsgaard J."/>
        </authorList>
    </citation>
    <scope>NUCLEOTIDE SEQUENCE [LARGE SCALE GENOMIC DNA]</scope>
</reference>
<keyword evidence="1" id="KW-0812">Transmembrane</keyword>
<proteinExistence type="predicted"/>
<feature type="transmembrane region" description="Helical" evidence="1">
    <location>
        <begin position="33"/>
        <end position="52"/>
    </location>
</feature>
<organism evidence="2 3">
    <name type="scientific">Stegodyphus mimosarum</name>
    <name type="common">African social velvet spider</name>
    <dbReference type="NCBI Taxonomy" id="407821"/>
    <lineage>
        <taxon>Eukaryota</taxon>
        <taxon>Metazoa</taxon>
        <taxon>Ecdysozoa</taxon>
        <taxon>Arthropoda</taxon>
        <taxon>Chelicerata</taxon>
        <taxon>Arachnida</taxon>
        <taxon>Araneae</taxon>
        <taxon>Araneomorphae</taxon>
        <taxon>Entelegynae</taxon>
        <taxon>Eresoidea</taxon>
        <taxon>Eresidae</taxon>
        <taxon>Stegodyphus</taxon>
    </lineage>
</organism>
<keyword evidence="1" id="KW-1133">Transmembrane helix</keyword>
<evidence type="ECO:0000256" key="1">
    <source>
        <dbReference type="SAM" id="Phobius"/>
    </source>
</evidence>
<name>A0A087UF84_STEMI</name>
<accession>A0A087UF84</accession>